<evidence type="ECO:0000313" key="3">
    <source>
        <dbReference type="Proteomes" id="UP000807769"/>
    </source>
</evidence>
<name>A0A9P7DHK4_9AGAM</name>
<feature type="compositionally biased region" description="Polar residues" evidence="1">
    <location>
        <begin position="106"/>
        <end position="115"/>
    </location>
</feature>
<feature type="compositionally biased region" description="Polar residues" evidence="1">
    <location>
        <begin position="65"/>
        <end position="86"/>
    </location>
</feature>
<dbReference type="AlphaFoldDB" id="A0A9P7DHK4"/>
<dbReference type="GeneID" id="64627861"/>
<gene>
    <name evidence="2" type="ORF">BJ212DRAFT_1307230</name>
</gene>
<organism evidence="2 3">
    <name type="scientific">Suillus subaureus</name>
    <dbReference type="NCBI Taxonomy" id="48587"/>
    <lineage>
        <taxon>Eukaryota</taxon>
        <taxon>Fungi</taxon>
        <taxon>Dikarya</taxon>
        <taxon>Basidiomycota</taxon>
        <taxon>Agaricomycotina</taxon>
        <taxon>Agaricomycetes</taxon>
        <taxon>Agaricomycetidae</taxon>
        <taxon>Boletales</taxon>
        <taxon>Suillineae</taxon>
        <taxon>Suillaceae</taxon>
        <taxon>Suillus</taxon>
    </lineage>
</organism>
<dbReference type="RefSeq" id="XP_041184964.1">
    <property type="nucleotide sequence ID" value="XM_041333844.1"/>
</dbReference>
<comment type="caution">
    <text evidence="2">The sequence shown here is derived from an EMBL/GenBank/DDBJ whole genome shotgun (WGS) entry which is preliminary data.</text>
</comment>
<keyword evidence="3" id="KW-1185">Reference proteome</keyword>
<feature type="region of interest" description="Disordered" evidence="1">
    <location>
        <begin position="1"/>
        <end position="129"/>
    </location>
</feature>
<protein>
    <submittedName>
        <fullName evidence="2">Uncharacterized protein</fullName>
    </submittedName>
</protein>
<sequence>MGVDKAGKKSSRFNFIRKSASRTTDDSTIQELEASVDGIEGNSTPALEGAQGEEARDLEDEPNTQDETNMQDEINAQDETNTQAGSPRQDPVPIVTEPPQDESLRQDSLSIVETESPQEEQKCNPCLHL</sequence>
<dbReference type="Proteomes" id="UP000807769">
    <property type="component" value="Unassembled WGS sequence"/>
</dbReference>
<proteinExistence type="predicted"/>
<dbReference type="EMBL" id="JABBWG010000467">
    <property type="protein sequence ID" value="KAG1793028.1"/>
    <property type="molecule type" value="Genomic_DNA"/>
</dbReference>
<evidence type="ECO:0000256" key="1">
    <source>
        <dbReference type="SAM" id="MobiDB-lite"/>
    </source>
</evidence>
<accession>A0A9P7DHK4</accession>
<evidence type="ECO:0000313" key="2">
    <source>
        <dbReference type="EMBL" id="KAG1793028.1"/>
    </source>
</evidence>
<reference evidence="2" key="1">
    <citation type="journal article" date="2020" name="New Phytol.">
        <title>Comparative genomics reveals dynamic genome evolution in host specialist ectomycorrhizal fungi.</title>
        <authorList>
            <person name="Lofgren L.A."/>
            <person name="Nguyen N.H."/>
            <person name="Vilgalys R."/>
            <person name="Ruytinx J."/>
            <person name="Liao H.L."/>
            <person name="Branco S."/>
            <person name="Kuo A."/>
            <person name="LaButti K."/>
            <person name="Lipzen A."/>
            <person name="Andreopoulos W."/>
            <person name="Pangilinan J."/>
            <person name="Riley R."/>
            <person name="Hundley H."/>
            <person name="Na H."/>
            <person name="Barry K."/>
            <person name="Grigoriev I.V."/>
            <person name="Stajich J.E."/>
            <person name="Kennedy P.G."/>
        </authorList>
    </citation>
    <scope>NUCLEOTIDE SEQUENCE</scope>
    <source>
        <strain evidence="2">MN1</strain>
    </source>
</reference>